<comment type="caution">
    <text evidence="1">The sequence shown here is derived from an EMBL/GenBank/DDBJ whole genome shotgun (WGS) entry which is preliminary data.</text>
</comment>
<dbReference type="EMBL" id="CM047748">
    <property type="protein sequence ID" value="KAJ0013507.1"/>
    <property type="molecule type" value="Genomic_DNA"/>
</dbReference>
<name>A0ACC0X8P5_9ROSI</name>
<evidence type="ECO:0000313" key="2">
    <source>
        <dbReference type="Proteomes" id="UP001163603"/>
    </source>
</evidence>
<dbReference type="Proteomes" id="UP001163603">
    <property type="component" value="Chromosome 13"/>
</dbReference>
<reference evidence="2" key="1">
    <citation type="journal article" date="2023" name="G3 (Bethesda)">
        <title>Genome assembly and association tests identify interacting loci associated with vigor, precocity, and sex in interspecific pistachio rootstocks.</title>
        <authorList>
            <person name="Palmer W."/>
            <person name="Jacygrad E."/>
            <person name="Sagayaradj S."/>
            <person name="Cavanaugh K."/>
            <person name="Han R."/>
            <person name="Bertier L."/>
            <person name="Beede B."/>
            <person name="Kafkas S."/>
            <person name="Golino D."/>
            <person name="Preece J."/>
            <person name="Michelmore R."/>
        </authorList>
    </citation>
    <scope>NUCLEOTIDE SEQUENCE [LARGE SCALE GENOMIC DNA]</scope>
</reference>
<keyword evidence="2" id="KW-1185">Reference proteome</keyword>
<evidence type="ECO:0000313" key="1">
    <source>
        <dbReference type="EMBL" id="KAJ0013507.1"/>
    </source>
</evidence>
<sequence length="226" mass="24803">MKVQGDSVNVKVKEKKERAKVPFHIPTIKKPQEKYNILASRVLKLERNSLEYLLQHFCGVTANKEYQDADWRLLLLPNEMLSADTPVGPNLNGLQGYCQWRDAVAGAEDESTGYILPIKTLLEIGVEGIMAAYANALHNVSLAGPTLFGQVINMAAQITGQSLSHDSSKYFVLLIITDGVLTDLQETKDALVRASGLPLSILNVGVGGADFTQMEILEADNGNWFM</sequence>
<organism evidence="1 2">
    <name type="scientific">Pistacia integerrima</name>
    <dbReference type="NCBI Taxonomy" id="434235"/>
    <lineage>
        <taxon>Eukaryota</taxon>
        <taxon>Viridiplantae</taxon>
        <taxon>Streptophyta</taxon>
        <taxon>Embryophyta</taxon>
        <taxon>Tracheophyta</taxon>
        <taxon>Spermatophyta</taxon>
        <taxon>Magnoliopsida</taxon>
        <taxon>eudicotyledons</taxon>
        <taxon>Gunneridae</taxon>
        <taxon>Pentapetalae</taxon>
        <taxon>rosids</taxon>
        <taxon>malvids</taxon>
        <taxon>Sapindales</taxon>
        <taxon>Anacardiaceae</taxon>
        <taxon>Pistacia</taxon>
    </lineage>
</organism>
<accession>A0ACC0X8P5</accession>
<gene>
    <name evidence="1" type="ORF">Pint_20010</name>
</gene>
<protein>
    <submittedName>
        <fullName evidence="1">Uncharacterized protein</fullName>
    </submittedName>
</protein>
<proteinExistence type="predicted"/>